<dbReference type="InterPro" id="IPR000276">
    <property type="entry name" value="GPCR_Rhodpsn"/>
</dbReference>
<dbReference type="PROSITE" id="PS50262">
    <property type="entry name" value="G_PROTEIN_RECEP_F1_2"/>
    <property type="match status" value="1"/>
</dbReference>
<evidence type="ECO:0000259" key="9">
    <source>
        <dbReference type="PROSITE" id="PS50262"/>
    </source>
</evidence>
<keyword evidence="2 8" id="KW-0812">Transmembrane</keyword>
<evidence type="ECO:0000256" key="5">
    <source>
        <dbReference type="ARBA" id="ARBA00023136"/>
    </source>
</evidence>
<dbReference type="PRINTS" id="PR00237">
    <property type="entry name" value="GPCRRHODOPSN"/>
</dbReference>
<feature type="transmembrane region" description="Helical" evidence="8">
    <location>
        <begin position="20"/>
        <end position="44"/>
    </location>
</feature>
<dbReference type="OMA" id="RRHENND"/>
<dbReference type="Pfam" id="PF00001">
    <property type="entry name" value="7tm_1"/>
    <property type="match status" value="1"/>
</dbReference>
<feature type="domain" description="G-protein coupled receptors family 1 profile" evidence="9">
    <location>
        <begin position="37"/>
        <end position="130"/>
    </location>
</feature>
<dbReference type="SUPFAM" id="SSF81321">
    <property type="entry name" value="Family A G protein-coupled receptor-like"/>
    <property type="match status" value="1"/>
</dbReference>
<proteinExistence type="predicted"/>
<reference evidence="10" key="1">
    <citation type="journal article" date="2020" name="Nat. Ecol. Evol.">
        <title>Deeply conserved synteny resolves early events in vertebrate evolution.</title>
        <authorList>
            <person name="Simakov O."/>
            <person name="Marletaz F."/>
            <person name="Yue J.X."/>
            <person name="O'Connell B."/>
            <person name="Jenkins J."/>
            <person name="Brandt A."/>
            <person name="Calef R."/>
            <person name="Tung C.H."/>
            <person name="Huang T.K."/>
            <person name="Schmutz J."/>
            <person name="Satoh N."/>
            <person name="Yu J.K."/>
            <person name="Putnam N.H."/>
            <person name="Green R.E."/>
            <person name="Rokhsar D.S."/>
        </authorList>
    </citation>
    <scope>NUCLEOTIDE SEQUENCE [LARGE SCALE GENOMIC DNA]</scope>
    <source>
        <strain evidence="10">S238N-H82</strain>
    </source>
</reference>
<evidence type="ECO:0000313" key="11">
    <source>
        <dbReference type="RefSeq" id="XP_035678842.1"/>
    </source>
</evidence>
<comment type="subcellular location">
    <subcellularLocation>
        <location evidence="1">Membrane</location>
        <topology evidence="1">Multi-pass membrane protein</topology>
    </subcellularLocation>
</comment>
<dbReference type="PANTHER" id="PTHR24238">
    <property type="entry name" value="G-PROTEIN COUPLED RECEPTOR"/>
    <property type="match status" value="1"/>
</dbReference>
<dbReference type="PANTHER" id="PTHR24238:SF47">
    <property type="entry name" value="ECDYSTEROIDS_DOPAMINE RECEPTOR-RELATED"/>
    <property type="match status" value="1"/>
</dbReference>
<dbReference type="OrthoDB" id="6076970at2759"/>
<feature type="transmembrane region" description="Helical" evidence="8">
    <location>
        <begin position="95"/>
        <end position="114"/>
    </location>
</feature>
<evidence type="ECO:0000256" key="2">
    <source>
        <dbReference type="ARBA" id="ARBA00022692"/>
    </source>
</evidence>
<reference evidence="11" key="2">
    <citation type="submission" date="2025-08" db="UniProtKB">
        <authorList>
            <consortium name="RefSeq"/>
        </authorList>
    </citation>
    <scope>IDENTIFICATION</scope>
    <source>
        <strain evidence="11">S238N-H82</strain>
        <tissue evidence="11">Testes</tissue>
    </source>
</reference>
<evidence type="ECO:0000256" key="6">
    <source>
        <dbReference type="ARBA" id="ARBA00023170"/>
    </source>
</evidence>
<evidence type="ECO:0000256" key="4">
    <source>
        <dbReference type="ARBA" id="ARBA00023040"/>
    </source>
</evidence>
<evidence type="ECO:0000256" key="8">
    <source>
        <dbReference type="SAM" id="Phobius"/>
    </source>
</evidence>
<feature type="transmembrane region" description="Helical" evidence="8">
    <location>
        <begin position="56"/>
        <end position="75"/>
    </location>
</feature>
<dbReference type="GO" id="GO:0004930">
    <property type="term" value="F:G protein-coupled receptor activity"/>
    <property type="evidence" value="ECO:0007669"/>
    <property type="project" value="UniProtKB-KW"/>
</dbReference>
<protein>
    <submittedName>
        <fullName evidence="11">Vasopressin V1b receptor-like</fullName>
    </submittedName>
</protein>
<dbReference type="GeneID" id="118417393"/>
<gene>
    <name evidence="11" type="primary">LOC118417393</name>
</gene>
<dbReference type="KEGG" id="bfo:118417393"/>
<organism evidence="10 11">
    <name type="scientific">Branchiostoma floridae</name>
    <name type="common">Florida lancelet</name>
    <name type="synonym">Amphioxus</name>
    <dbReference type="NCBI Taxonomy" id="7739"/>
    <lineage>
        <taxon>Eukaryota</taxon>
        <taxon>Metazoa</taxon>
        <taxon>Chordata</taxon>
        <taxon>Cephalochordata</taxon>
        <taxon>Leptocardii</taxon>
        <taxon>Amphioxiformes</taxon>
        <taxon>Branchiostomatidae</taxon>
        <taxon>Branchiostoma</taxon>
    </lineage>
</organism>
<dbReference type="Proteomes" id="UP000001554">
    <property type="component" value="Chromosome 6"/>
</dbReference>
<dbReference type="InterPro" id="IPR017452">
    <property type="entry name" value="GPCR_Rhodpsn_7TM"/>
</dbReference>
<evidence type="ECO:0000256" key="3">
    <source>
        <dbReference type="ARBA" id="ARBA00022989"/>
    </source>
</evidence>
<name>A0A9J7MS41_BRAFL</name>
<keyword evidence="7" id="KW-0807">Transducer</keyword>
<dbReference type="Gene3D" id="1.20.1070.10">
    <property type="entry name" value="Rhodopsin 7-helix transmembrane proteins"/>
    <property type="match status" value="1"/>
</dbReference>
<keyword evidence="6" id="KW-0675">Receptor</keyword>
<accession>A0A9J7MS41</accession>
<keyword evidence="3 8" id="KW-1133">Transmembrane helix</keyword>
<evidence type="ECO:0000313" key="10">
    <source>
        <dbReference type="Proteomes" id="UP000001554"/>
    </source>
</evidence>
<dbReference type="CDD" id="cd00637">
    <property type="entry name" value="7tm_classA_rhodopsin-like"/>
    <property type="match status" value="1"/>
</dbReference>
<dbReference type="AlphaFoldDB" id="A0A9J7MS41"/>
<keyword evidence="5 8" id="KW-0472">Membrane</keyword>
<sequence>MTQSADQLRTILDSRHAEDNLHVTIFLALICAMGTPGNFLTVLVSARRREKSSATIFVLTLAVIDLAVCGVVVPLKLYELNHGTYSGPAWCRLNPYLTAASLLSAGFVLLAAAVDRYRAVCRPVQHFSLR</sequence>
<dbReference type="GO" id="GO:0016020">
    <property type="term" value="C:membrane"/>
    <property type="evidence" value="ECO:0007669"/>
    <property type="project" value="UniProtKB-SubCell"/>
</dbReference>
<dbReference type="RefSeq" id="XP_035678842.1">
    <property type="nucleotide sequence ID" value="XM_035822949.1"/>
</dbReference>
<keyword evidence="10" id="KW-1185">Reference proteome</keyword>
<evidence type="ECO:0000256" key="1">
    <source>
        <dbReference type="ARBA" id="ARBA00004141"/>
    </source>
</evidence>
<evidence type="ECO:0000256" key="7">
    <source>
        <dbReference type="ARBA" id="ARBA00023224"/>
    </source>
</evidence>
<keyword evidence="4" id="KW-0297">G-protein coupled receptor</keyword>